<dbReference type="PRINTS" id="PR00411">
    <property type="entry name" value="PNDRDTASEI"/>
</dbReference>
<sequence>MAIEISPQIDPAIRSLLAADAAEIKLPLLEATKVAAPSVLVSELNSSSVTPTNKREDGTELESGPSFDPKALQAQYDAERDKRLAANSKGVGQYIAVNDPDHPVFGRYLRDPYITNNIVRDAIEAETEVLVIGGGYGGQLVAVRLIEKGITNIKIVEKGGDFGGTWYWNRYPGAQCDVESYVYMPLLPETGCIPTEKYARCDELLRHAQMLGRHYCLYERALFQTEIKHLEWDESKSRWLARTDRGDSLWARFVVSASGPLHKPKLPGLPGLASFEGHSFHTTRWDYDYTGGNTRGNLHKLADKRVGIIGTGATAVQVVPRLAECAKEVFVFQRTPSSIDVRGNRPTDPEWVQSLGEGWQKNRMDNFNIIVNGGYQEEDLVSDGWTDIMRKLLPQLPDDTSKDVDLVAMAKKQQMYDFEKMEQIRARVDSIVKNSHTADKLKPFYRQFCKRPCFHDEYLQSFNQPNVHLVDTDGRGVQAITKRGVMVSGKEYELDCLIYATGFDMATEWTKRSGYEVVGEDGLALSEKWRNGPSTFHGWTTRSFPNCCFIQVTQAAITPNIIHVTDEQAKHFAYVISEAKRRGIETFQPTQAAEDAWVQTILDLGKFREAFNKECTPGYYNNEGKFSIVAAKSATYGAGALKFFELVD</sequence>
<evidence type="ECO:0000256" key="4">
    <source>
        <dbReference type="ARBA" id="ARBA00022827"/>
    </source>
</evidence>
<dbReference type="AlphaFoldDB" id="A0AA39CM30"/>
<accession>A0AA39CM30</accession>
<dbReference type="SUPFAM" id="SSF51905">
    <property type="entry name" value="FAD/NAD(P)-binding domain"/>
    <property type="match status" value="1"/>
</dbReference>
<dbReference type="PANTHER" id="PTHR43098:SF4">
    <property type="entry name" value="BLR3857 PROTEIN"/>
    <property type="match status" value="1"/>
</dbReference>
<evidence type="ECO:0000256" key="3">
    <source>
        <dbReference type="ARBA" id="ARBA00022630"/>
    </source>
</evidence>
<evidence type="ECO:0008006" key="11">
    <source>
        <dbReference type="Google" id="ProtNLM"/>
    </source>
</evidence>
<evidence type="ECO:0000256" key="6">
    <source>
        <dbReference type="ARBA" id="ARBA00023002"/>
    </source>
</evidence>
<comment type="caution">
    <text evidence="9">The sequence shown here is derived from an EMBL/GenBank/DDBJ whole genome shotgun (WGS) entry which is preliminary data.</text>
</comment>
<keyword evidence="5" id="KW-0521">NADP</keyword>
<keyword evidence="7" id="KW-0503">Monooxygenase</keyword>
<organism evidence="9 10">
    <name type="scientific">Cladophialophora chaetospira</name>
    <dbReference type="NCBI Taxonomy" id="386627"/>
    <lineage>
        <taxon>Eukaryota</taxon>
        <taxon>Fungi</taxon>
        <taxon>Dikarya</taxon>
        <taxon>Ascomycota</taxon>
        <taxon>Pezizomycotina</taxon>
        <taxon>Eurotiomycetes</taxon>
        <taxon>Chaetothyriomycetidae</taxon>
        <taxon>Chaetothyriales</taxon>
        <taxon>Herpotrichiellaceae</taxon>
        <taxon>Cladophialophora</taxon>
    </lineage>
</organism>
<keyword evidence="10" id="KW-1185">Reference proteome</keyword>
<gene>
    <name evidence="9" type="ORF">H2200_003224</name>
</gene>
<evidence type="ECO:0000256" key="8">
    <source>
        <dbReference type="SAM" id="MobiDB-lite"/>
    </source>
</evidence>
<comment type="similarity">
    <text evidence="2">Belongs to the FAD-binding monooxygenase family.</text>
</comment>
<dbReference type="GO" id="GO:0004497">
    <property type="term" value="F:monooxygenase activity"/>
    <property type="evidence" value="ECO:0007669"/>
    <property type="project" value="UniProtKB-KW"/>
</dbReference>
<reference evidence="9" key="1">
    <citation type="submission" date="2022-10" db="EMBL/GenBank/DDBJ databases">
        <title>Culturing micro-colonial fungi from biological soil crusts in the Mojave desert and describing Neophaeococcomyces mojavensis, and introducing the new genera and species Taxawa tesnikishii.</title>
        <authorList>
            <person name="Kurbessoian T."/>
            <person name="Stajich J.E."/>
        </authorList>
    </citation>
    <scope>NUCLEOTIDE SEQUENCE</scope>
    <source>
        <strain evidence="9">TK_41</strain>
    </source>
</reference>
<keyword evidence="6" id="KW-0560">Oxidoreductase</keyword>
<feature type="region of interest" description="Disordered" evidence="8">
    <location>
        <begin position="45"/>
        <end position="68"/>
    </location>
</feature>
<dbReference type="EMBL" id="JAPDRK010000004">
    <property type="protein sequence ID" value="KAJ9613282.1"/>
    <property type="molecule type" value="Genomic_DNA"/>
</dbReference>
<evidence type="ECO:0000313" key="9">
    <source>
        <dbReference type="EMBL" id="KAJ9613282.1"/>
    </source>
</evidence>
<evidence type="ECO:0000256" key="5">
    <source>
        <dbReference type="ARBA" id="ARBA00022857"/>
    </source>
</evidence>
<dbReference type="InterPro" id="IPR036188">
    <property type="entry name" value="FAD/NAD-bd_sf"/>
</dbReference>
<evidence type="ECO:0000256" key="7">
    <source>
        <dbReference type="ARBA" id="ARBA00023033"/>
    </source>
</evidence>
<name>A0AA39CM30_9EURO</name>
<evidence type="ECO:0000256" key="1">
    <source>
        <dbReference type="ARBA" id="ARBA00001974"/>
    </source>
</evidence>
<dbReference type="PANTHER" id="PTHR43098">
    <property type="entry name" value="L-ORNITHINE N(5)-MONOOXYGENASE-RELATED"/>
    <property type="match status" value="1"/>
</dbReference>
<keyword evidence="3" id="KW-0285">Flavoprotein</keyword>
<evidence type="ECO:0000256" key="2">
    <source>
        <dbReference type="ARBA" id="ARBA00010139"/>
    </source>
</evidence>
<dbReference type="Pfam" id="PF13450">
    <property type="entry name" value="NAD_binding_8"/>
    <property type="match status" value="1"/>
</dbReference>
<comment type="cofactor">
    <cofactor evidence="1">
        <name>FAD</name>
        <dbReference type="ChEBI" id="CHEBI:57692"/>
    </cofactor>
</comment>
<dbReference type="Gene3D" id="3.50.50.60">
    <property type="entry name" value="FAD/NAD(P)-binding domain"/>
    <property type="match status" value="2"/>
</dbReference>
<dbReference type="Proteomes" id="UP001172673">
    <property type="component" value="Unassembled WGS sequence"/>
</dbReference>
<evidence type="ECO:0000313" key="10">
    <source>
        <dbReference type="Proteomes" id="UP001172673"/>
    </source>
</evidence>
<protein>
    <recommendedName>
        <fullName evidence="11">FAD/NAD(P)-binding domain-containing protein</fullName>
    </recommendedName>
</protein>
<keyword evidence="4" id="KW-0274">FAD</keyword>
<dbReference type="InterPro" id="IPR050775">
    <property type="entry name" value="FAD-binding_Monooxygenases"/>
</dbReference>
<proteinExistence type="inferred from homology"/>